<feature type="binding site" evidence="8 10">
    <location>
        <position position="112"/>
    </location>
    <ligand>
        <name>3-methyl-2-oxobutanoate</name>
        <dbReference type="ChEBI" id="CHEBI:11851"/>
    </ligand>
</feature>
<dbReference type="InterPro" id="IPR015813">
    <property type="entry name" value="Pyrv/PenolPyrv_kinase-like_dom"/>
</dbReference>
<dbReference type="HAMAP" id="MF_00156">
    <property type="entry name" value="PanB"/>
    <property type="match status" value="1"/>
</dbReference>
<dbReference type="CDD" id="cd06557">
    <property type="entry name" value="KPHMT-like"/>
    <property type="match status" value="1"/>
</dbReference>
<feature type="active site" description="Proton acceptor" evidence="8 9">
    <location>
        <position position="181"/>
    </location>
</feature>
<evidence type="ECO:0000256" key="1">
    <source>
        <dbReference type="ARBA" id="ARBA00005033"/>
    </source>
</evidence>
<keyword evidence="6 8" id="KW-0479">Metal-binding</keyword>
<evidence type="ECO:0000256" key="10">
    <source>
        <dbReference type="PIRSR" id="PIRSR000388-2"/>
    </source>
</evidence>
<feature type="binding site" evidence="8 10">
    <location>
        <position position="84"/>
    </location>
    <ligand>
        <name>3-methyl-2-oxobutanoate</name>
        <dbReference type="ChEBI" id="CHEBI:11851"/>
    </ligand>
</feature>
<dbReference type="InterPro" id="IPR040442">
    <property type="entry name" value="Pyrv_kinase-like_dom_sf"/>
</dbReference>
<organism evidence="12 13">
    <name type="scientific">Gynuella sunshinyii YC6258</name>
    <dbReference type="NCBI Taxonomy" id="1445510"/>
    <lineage>
        <taxon>Bacteria</taxon>
        <taxon>Pseudomonadati</taxon>
        <taxon>Pseudomonadota</taxon>
        <taxon>Gammaproteobacteria</taxon>
        <taxon>Oceanospirillales</taxon>
        <taxon>Saccharospirillaceae</taxon>
        <taxon>Gynuella</taxon>
    </lineage>
</organism>
<evidence type="ECO:0000313" key="12">
    <source>
        <dbReference type="EMBL" id="AJQ97246.1"/>
    </source>
</evidence>
<dbReference type="OrthoDB" id="9781789at2"/>
<feature type="binding site" evidence="8 10">
    <location>
        <begin position="45"/>
        <end position="46"/>
    </location>
    <ligand>
        <name>3-methyl-2-oxobutanoate</name>
        <dbReference type="ChEBI" id="CHEBI:11851"/>
    </ligand>
</feature>
<keyword evidence="4 8" id="KW-0566">Pantothenate biosynthesis</keyword>
<dbReference type="GO" id="GO:0032259">
    <property type="term" value="P:methylation"/>
    <property type="evidence" value="ECO:0007669"/>
    <property type="project" value="UniProtKB-KW"/>
</dbReference>
<evidence type="ECO:0000256" key="8">
    <source>
        <dbReference type="HAMAP-Rule" id="MF_00156"/>
    </source>
</evidence>
<feature type="binding site" evidence="8 11">
    <location>
        <position position="114"/>
    </location>
    <ligand>
        <name>Mg(2+)</name>
        <dbReference type="ChEBI" id="CHEBI:18420"/>
    </ligand>
</feature>
<feature type="binding site" evidence="8 11">
    <location>
        <position position="45"/>
    </location>
    <ligand>
        <name>Mg(2+)</name>
        <dbReference type="ChEBI" id="CHEBI:18420"/>
    </ligand>
</feature>
<dbReference type="Gene3D" id="3.20.20.60">
    <property type="entry name" value="Phosphoenolpyruvate-binding domains"/>
    <property type="match status" value="1"/>
</dbReference>
<dbReference type="GO" id="GO:0008168">
    <property type="term" value="F:methyltransferase activity"/>
    <property type="evidence" value="ECO:0007669"/>
    <property type="project" value="UniProtKB-KW"/>
</dbReference>
<dbReference type="GO" id="GO:0005737">
    <property type="term" value="C:cytoplasm"/>
    <property type="evidence" value="ECO:0007669"/>
    <property type="project" value="UniProtKB-SubCell"/>
</dbReference>
<dbReference type="PIRSF" id="PIRSF000388">
    <property type="entry name" value="Pantoate_hydroxy_MeTrfase"/>
    <property type="match status" value="1"/>
</dbReference>
<feature type="binding site" evidence="8 11">
    <location>
        <position position="84"/>
    </location>
    <ligand>
        <name>Mg(2+)</name>
        <dbReference type="ChEBI" id="CHEBI:18420"/>
    </ligand>
</feature>
<reference evidence="12 13" key="1">
    <citation type="submission" date="2014-01" db="EMBL/GenBank/DDBJ databases">
        <title>Full genme sequencing of cellulolytic bacterium Gynuella sunshinyii YC6258T gen. nov., sp. nov.</title>
        <authorList>
            <person name="Khan H."/>
            <person name="Chung E.J."/>
            <person name="Chung Y.R."/>
        </authorList>
    </citation>
    <scope>NUCLEOTIDE SEQUENCE [LARGE SCALE GENOMIC DNA]</scope>
    <source>
        <strain evidence="12 13">YC6258</strain>
    </source>
</reference>
<evidence type="ECO:0000256" key="9">
    <source>
        <dbReference type="PIRSR" id="PIRSR000388-1"/>
    </source>
</evidence>
<comment type="cofactor">
    <cofactor evidence="8 11">
        <name>Mg(2+)</name>
        <dbReference type="ChEBI" id="CHEBI:18420"/>
    </cofactor>
    <text evidence="8 11">Binds 1 Mg(2+) ion per subunit.</text>
</comment>
<dbReference type="GO" id="GO:0015940">
    <property type="term" value="P:pantothenate biosynthetic process"/>
    <property type="evidence" value="ECO:0007669"/>
    <property type="project" value="UniProtKB-UniRule"/>
</dbReference>
<accession>A0A0C5VSU4</accession>
<keyword evidence="8" id="KW-0963">Cytoplasm</keyword>
<dbReference type="KEGG" id="gsn:YC6258_05216"/>
<dbReference type="NCBIfam" id="NF001452">
    <property type="entry name" value="PRK00311.1"/>
    <property type="match status" value="1"/>
</dbReference>
<evidence type="ECO:0000256" key="11">
    <source>
        <dbReference type="PIRSR" id="PIRSR000388-3"/>
    </source>
</evidence>
<dbReference type="GO" id="GO:0003864">
    <property type="term" value="F:3-methyl-2-oxobutanoate hydroxymethyltransferase activity"/>
    <property type="evidence" value="ECO:0007669"/>
    <property type="project" value="UniProtKB-UniRule"/>
</dbReference>
<evidence type="ECO:0000256" key="6">
    <source>
        <dbReference type="ARBA" id="ARBA00022723"/>
    </source>
</evidence>
<keyword evidence="5 8" id="KW-0808">Transferase</keyword>
<gene>
    <name evidence="8" type="primary">panB</name>
    <name evidence="12" type="ORF">YC6258_05216</name>
</gene>
<dbReference type="NCBIfam" id="TIGR00222">
    <property type="entry name" value="panB"/>
    <property type="match status" value="1"/>
</dbReference>
<keyword evidence="8 11" id="KW-0460">Magnesium</keyword>
<keyword evidence="13" id="KW-1185">Reference proteome</keyword>
<evidence type="ECO:0000313" key="13">
    <source>
        <dbReference type="Proteomes" id="UP000032266"/>
    </source>
</evidence>
<dbReference type="FunFam" id="3.20.20.60:FF:000003">
    <property type="entry name" value="3-methyl-2-oxobutanoate hydroxymethyltransferase"/>
    <property type="match status" value="1"/>
</dbReference>
<comment type="similarity">
    <text evidence="2 8">Belongs to the PanB family.</text>
</comment>
<dbReference type="Proteomes" id="UP000032266">
    <property type="component" value="Chromosome"/>
</dbReference>
<dbReference type="STRING" id="1445510.YC6258_05216"/>
<comment type="subcellular location">
    <subcellularLocation>
        <location evidence="8">Cytoplasm</location>
    </subcellularLocation>
</comment>
<dbReference type="PANTHER" id="PTHR20881">
    <property type="entry name" value="3-METHYL-2-OXOBUTANOATE HYDROXYMETHYLTRANSFERASE"/>
    <property type="match status" value="1"/>
</dbReference>
<dbReference type="UniPathway" id="UPA00028">
    <property type="reaction ID" value="UER00003"/>
</dbReference>
<comment type="catalytic activity">
    <reaction evidence="8">
        <text>(6R)-5,10-methylene-5,6,7,8-tetrahydrofolate + 3-methyl-2-oxobutanoate + H2O = 2-dehydropantoate + (6S)-5,6,7,8-tetrahydrofolate</text>
        <dbReference type="Rhea" id="RHEA:11824"/>
        <dbReference type="ChEBI" id="CHEBI:11561"/>
        <dbReference type="ChEBI" id="CHEBI:11851"/>
        <dbReference type="ChEBI" id="CHEBI:15377"/>
        <dbReference type="ChEBI" id="CHEBI:15636"/>
        <dbReference type="ChEBI" id="CHEBI:57453"/>
        <dbReference type="EC" id="2.1.2.11"/>
    </reaction>
</comment>
<dbReference type="EC" id="2.1.2.11" evidence="8"/>
<evidence type="ECO:0000256" key="7">
    <source>
        <dbReference type="ARBA" id="ARBA00056497"/>
    </source>
</evidence>
<dbReference type="PANTHER" id="PTHR20881:SF0">
    <property type="entry name" value="3-METHYL-2-OXOBUTANOATE HYDROXYMETHYLTRANSFERASE"/>
    <property type="match status" value="1"/>
</dbReference>
<comment type="subunit">
    <text evidence="3 8">Homodecamer; pentamer of dimers.</text>
</comment>
<evidence type="ECO:0000256" key="5">
    <source>
        <dbReference type="ARBA" id="ARBA00022679"/>
    </source>
</evidence>
<evidence type="ECO:0000256" key="2">
    <source>
        <dbReference type="ARBA" id="ARBA00008676"/>
    </source>
</evidence>
<dbReference type="SUPFAM" id="SSF51621">
    <property type="entry name" value="Phosphoenolpyruvate/pyruvate domain"/>
    <property type="match status" value="1"/>
</dbReference>
<comment type="function">
    <text evidence="7 8">Catalyzes the reversible reaction in which hydroxymethyl group from 5,10-methylenetetrahydrofolate is transferred onto alpha-ketoisovalerate to form ketopantoate.</text>
</comment>
<evidence type="ECO:0000256" key="3">
    <source>
        <dbReference type="ARBA" id="ARBA00011424"/>
    </source>
</evidence>
<comment type="pathway">
    <text evidence="1 8">Cofactor biosynthesis; (R)-pantothenate biosynthesis; (R)-pantoate from 3-methyl-2-oxobutanoate: step 1/2.</text>
</comment>
<dbReference type="GO" id="GO:0000287">
    <property type="term" value="F:magnesium ion binding"/>
    <property type="evidence" value="ECO:0007669"/>
    <property type="project" value="TreeGrafter"/>
</dbReference>
<name>A0A0C5VSU4_9GAMM</name>
<protein>
    <recommendedName>
        <fullName evidence="8">3-methyl-2-oxobutanoate hydroxymethyltransferase</fullName>
        <ecNumber evidence="8">2.1.2.11</ecNumber>
    </recommendedName>
    <alternativeName>
        <fullName evidence="8">Ketopantoate hydroxymethyltransferase</fullName>
        <shortName evidence="8">KPHMT</shortName>
    </alternativeName>
</protein>
<proteinExistence type="inferred from homology"/>
<keyword evidence="12" id="KW-0489">Methyltransferase</keyword>
<dbReference type="EMBL" id="CP007142">
    <property type="protein sequence ID" value="AJQ97246.1"/>
    <property type="molecule type" value="Genomic_DNA"/>
</dbReference>
<evidence type="ECO:0000256" key="4">
    <source>
        <dbReference type="ARBA" id="ARBA00022655"/>
    </source>
</evidence>
<dbReference type="AlphaFoldDB" id="A0A0C5VSU4"/>
<dbReference type="HOGENOM" id="CLU_036645_1_0_6"/>
<dbReference type="PATRIC" id="fig|1445510.3.peg.5179"/>
<dbReference type="Pfam" id="PF02548">
    <property type="entry name" value="Pantoate_transf"/>
    <property type="match status" value="1"/>
</dbReference>
<dbReference type="RefSeq" id="WP_044619033.1">
    <property type="nucleotide sequence ID" value="NZ_CP007142.1"/>
</dbReference>
<dbReference type="InterPro" id="IPR003700">
    <property type="entry name" value="Pantoate_hydroxy_MeTrfase"/>
</dbReference>
<sequence length="265" mass="28346">MKKQTLTSLNKLVAEGGKFTCLTSYDATMASLINAAGVESILVGDSLGMVIQGHQSTLPVTVDDIIYHTQAVARANSTAFILSDLPFMSYQNTETALINSGKVMQAGAEMIKLEGGEWLTETVFRLAQNGVPTCIHMGLTPQSVNKFGGYRVQGRGEDASTRMLNDAKAIEEAGADFLLLECVPRPLAQAITAQAGIPVIGIGAGPDTDAQVLVSADMLGMNLGHKARFVKDYVALTGHFVPAIELFVKEVKEGLYPAPEHWFES</sequence>